<gene>
    <name evidence="2" type="ORF">J2X12_000120</name>
</gene>
<feature type="transmembrane region" description="Helical" evidence="1">
    <location>
        <begin position="342"/>
        <end position="361"/>
    </location>
</feature>
<dbReference type="EMBL" id="JAVDWN010000001">
    <property type="protein sequence ID" value="MDR7162119.1"/>
    <property type="molecule type" value="Genomic_DNA"/>
</dbReference>
<comment type="caution">
    <text evidence="2">The sequence shown here is derived from an EMBL/GenBank/DDBJ whole genome shotgun (WGS) entry which is preliminary data.</text>
</comment>
<evidence type="ECO:0000313" key="2">
    <source>
        <dbReference type="EMBL" id="MDR7162119.1"/>
    </source>
</evidence>
<feature type="transmembrane region" description="Helical" evidence="1">
    <location>
        <begin position="146"/>
        <end position="166"/>
    </location>
</feature>
<keyword evidence="1" id="KW-0812">Transmembrane</keyword>
<accession>A0AAW8N6Z8</accession>
<dbReference type="InterPro" id="IPR046671">
    <property type="entry name" value="DUF6541"/>
</dbReference>
<keyword evidence="1" id="KW-1133">Transmembrane helix</keyword>
<protein>
    <submittedName>
        <fullName evidence="2">MFS family permease</fullName>
    </submittedName>
</protein>
<feature type="transmembrane region" description="Helical" evidence="1">
    <location>
        <begin position="173"/>
        <end position="189"/>
    </location>
</feature>
<dbReference type="Pfam" id="PF20176">
    <property type="entry name" value="DUF6541"/>
    <property type="match status" value="1"/>
</dbReference>
<feature type="transmembrane region" description="Helical" evidence="1">
    <location>
        <begin position="92"/>
        <end position="111"/>
    </location>
</feature>
<proteinExistence type="predicted"/>
<evidence type="ECO:0000256" key="1">
    <source>
        <dbReference type="SAM" id="Phobius"/>
    </source>
</evidence>
<feature type="transmembrane region" description="Helical" evidence="1">
    <location>
        <begin position="228"/>
        <end position="249"/>
    </location>
</feature>
<dbReference type="Proteomes" id="UP001262032">
    <property type="component" value="Unassembled WGS sequence"/>
</dbReference>
<feature type="transmembrane region" description="Helical" evidence="1">
    <location>
        <begin position="305"/>
        <end position="322"/>
    </location>
</feature>
<feature type="transmembrane region" description="Helical" evidence="1">
    <location>
        <begin position="195"/>
        <end position="212"/>
    </location>
</feature>
<dbReference type="AlphaFoldDB" id="A0AAW8N6Z8"/>
<sequence length="559" mass="59733">MTVGIGVVITSLVIGMQMATAMIHPDSISQTYDNVFHLNAVRWAMESQNSSPLNLGAFTGISAYPAGWHAFVAIVGELTGATIPVLVNSTSIAIGAVAWPLSALFLTFAVAGYRKATAIVTLVFSAGFATFPILMIDWGVLYPNLLSISVLPAALGLAFTALGLGYHNRPPALIAWLSLGVAVAGVALAHPSTLMAFLAFALPGALAVYYFRIRRLWPPESRESRRQALILTAALLGGLVLLTVVWYFLRPPSDAANWRVVQTPPQAIGELLFNAPLGRPSQEILSVCLIAGIIHLWITKSRRWLIGTYLIGAALFFFAAGYNAPIRQFITGVWYFDSYRLAALLPVVVLGPAVIGALFLVDLVREKIRTADGSVFGKTRLPGNPGPTRQAVLASVVYAVALVPIAPQLLPVNFASYQAHWQYRSDANAALLSPEERRLLERLPQTTEPGANIAGLPSSGTALAYALSGRTVIQPHILTTHGSDVDVVNAGLKNAADFPAVCESVRSLNVRYVLDFGTRTVTGTLAGYGGVMDLEENASLELVDSEGSGARLFKVTACW</sequence>
<organism evidence="2 3">
    <name type="scientific">Pseudarthrobacter oxydans</name>
    <name type="common">Arthrobacter oxydans</name>
    <dbReference type="NCBI Taxonomy" id="1671"/>
    <lineage>
        <taxon>Bacteria</taxon>
        <taxon>Bacillati</taxon>
        <taxon>Actinomycetota</taxon>
        <taxon>Actinomycetes</taxon>
        <taxon>Micrococcales</taxon>
        <taxon>Micrococcaceae</taxon>
        <taxon>Pseudarthrobacter</taxon>
    </lineage>
</organism>
<keyword evidence="1" id="KW-0472">Membrane</keyword>
<reference evidence="2" key="1">
    <citation type="submission" date="2023-07" db="EMBL/GenBank/DDBJ databases">
        <title>Sorghum-associated microbial communities from plants grown in Nebraska, USA.</title>
        <authorList>
            <person name="Schachtman D."/>
        </authorList>
    </citation>
    <scope>NUCLEOTIDE SEQUENCE</scope>
    <source>
        <strain evidence="2">BE261</strain>
    </source>
</reference>
<evidence type="ECO:0000313" key="3">
    <source>
        <dbReference type="Proteomes" id="UP001262032"/>
    </source>
</evidence>
<name>A0AAW8N6Z8_PSEOX</name>
<feature type="transmembrane region" description="Helical" evidence="1">
    <location>
        <begin position="281"/>
        <end position="298"/>
    </location>
</feature>
<feature type="transmembrane region" description="Helical" evidence="1">
    <location>
        <begin position="118"/>
        <end position="140"/>
    </location>
</feature>